<proteinExistence type="predicted"/>
<dbReference type="Pfam" id="PF07586">
    <property type="entry name" value="HXXSHH"/>
    <property type="match status" value="1"/>
</dbReference>
<dbReference type="EMBL" id="UINC01001248">
    <property type="protein sequence ID" value="SUZ75516.1"/>
    <property type="molecule type" value="Genomic_DNA"/>
</dbReference>
<protein>
    <recommendedName>
        <fullName evidence="3">DUF1552 domain-containing protein</fullName>
    </recommendedName>
</protein>
<name>A0A381Q866_9ZZZZ</name>
<evidence type="ECO:0000256" key="1">
    <source>
        <dbReference type="SAM" id="Coils"/>
    </source>
</evidence>
<accession>A0A381Q866</accession>
<keyword evidence="1" id="KW-0175">Coiled coil</keyword>
<evidence type="ECO:0008006" key="3">
    <source>
        <dbReference type="Google" id="ProtNLM"/>
    </source>
</evidence>
<reference evidence="2" key="1">
    <citation type="submission" date="2018-05" db="EMBL/GenBank/DDBJ databases">
        <authorList>
            <person name="Lanie J.A."/>
            <person name="Ng W.-L."/>
            <person name="Kazmierczak K.M."/>
            <person name="Andrzejewski T.M."/>
            <person name="Davidsen T.M."/>
            <person name="Wayne K.J."/>
            <person name="Tettelin H."/>
            <person name="Glass J.I."/>
            <person name="Rusch D."/>
            <person name="Podicherti R."/>
            <person name="Tsui H.-C.T."/>
            <person name="Winkler M.E."/>
        </authorList>
    </citation>
    <scope>NUCLEOTIDE SEQUENCE</scope>
</reference>
<evidence type="ECO:0000313" key="2">
    <source>
        <dbReference type="EMBL" id="SUZ75516.1"/>
    </source>
</evidence>
<gene>
    <name evidence="2" type="ORF">METZ01_LOCUS28370</name>
</gene>
<dbReference type="InterPro" id="IPR011447">
    <property type="entry name" value="DUF1552"/>
</dbReference>
<dbReference type="AlphaFoldDB" id="A0A381Q866"/>
<sequence length="449" mass="49049">MLRGMGASLGLPLLDAMIPARRLWASTPAAAAVNGTRLVCIEQVHGAAGCNDLGASLNLWSPKATGRDFDLSPTSMSSLEPFRDHLTIISDTDSRMADAFAPEEIGGDHFRTSAVFLTQAHPKQTEGSDLHVGTSMDQIFVQRLGLDTPIPSVQLSIENVDQAGGCAYGYACAYTDTVSWASPSQPLPMVRDPRAVFEMLFGAGGTPEQRAERRQANHSILDWMLEEISALQRTLGESDRRRLDLYTGNIRELEQRIQRIEAQNASQPEREIPNAPMGVPDDYGEHMEVMFDLQVLAFMADTTRVFSLKTGRDASPRVFPESGVTTPFHSSSHHGGRESRVLDFAKINSYHVGMLPYFLEKLENTMDGDSSLLDKTMVVYGSAMADSNLHNHIRCPLFLVGGANGQLEGGQHVRAPLGTPMANVMLDMLHKLGVEDIETFGNSTGTFSI</sequence>
<feature type="coiled-coil region" evidence="1">
    <location>
        <begin position="243"/>
        <end position="270"/>
    </location>
</feature>
<organism evidence="2">
    <name type="scientific">marine metagenome</name>
    <dbReference type="NCBI Taxonomy" id="408172"/>
    <lineage>
        <taxon>unclassified sequences</taxon>
        <taxon>metagenomes</taxon>
        <taxon>ecological metagenomes</taxon>
    </lineage>
</organism>